<sequence>MNRKMIINAKKILQFVVVLFAIHINGQQVELMEGFWSDFEGKLGKDTITMTLYPEKNNQIQGNYCNESKNLHKIVFSGAVIDTFIVLETLDVNNQIITFHGQLKEAYQEKEYLGTFYSGTVTNNTTGNTQPFRLAHNRSSGGTLEHRYMDLFATNDEVDAFVGKMKTAILQRNKKWLAQHLNYPIEASVSKGNIKNIADERMFIANFDVIFPEAFLLRAKTYPTCNLWVQSNGAAFGNGEIWIHNKNGSRPEAYYLAIKEIHAYF</sequence>
<protein>
    <submittedName>
        <fullName evidence="1">Uncharacterized protein</fullName>
    </submittedName>
</protein>
<dbReference type="EMBL" id="LDJX01000011">
    <property type="protein sequence ID" value="KPM30333.1"/>
    <property type="molecule type" value="Genomic_DNA"/>
</dbReference>
<dbReference type="RefSeq" id="WP_054560565.1">
    <property type="nucleotide sequence ID" value="NZ_LDJX01000011.1"/>
</dbReference>
<dbReference type="STRING" id="1300341.I595_3629"/>
<reference evidence="1 2" key="1">
    <citation type="submission" date="2015-09" db="EMBL/GenBank/DDBJ databases">
        <title>Genome sequence of the marine flavobacterium Croceitalea dokdonensis DOKDO 023 that contains proton- and sodium-pumping rhodopsins.</title>
        <authorList>
            <person name="Kwon S.-K."/>
            <person name="Lee H.K."/>
            <person name="Kwak M.-J."/>
            <person name="Kim J.F."/>
        </authorList>
    </citation>
    <scope>NUCLEOTIDE SEQUENCE [LARGE SCALE GENOMIC DNA]</scope>
    <source>
        <strain evidence="1 2">DOKDO 023</strain>
    </source>
</reference>
<dbReference type="OrthoDB" id="638783at2"/>
<keyword evidence="2" id="KW-1185">Reference proteome</keyword>
<dbReference type="AlphaFoldDB" id="A0A0P7ACX7"/>
<organism evidence="1 2">
    <name type="scientific">Croceitalea dokdonensis DOKDO 023</name>
    <dbReference type="NCBI Taxonomy" id="1300341"/>
    <lineage>
        <taxon>Bacteria</taxon>
        <taxon>Pseudomonadati</taxon>
        <taxon>Bacteroidota</taxon>
        <taxon>Flavobacteriia</taxon>
        <taxon>Flavobacteriales</taxon>
        <taxon>Flavobacteriaceae</taxon>
        <taxon>Croceitalea</taxon>
    </lineage>
</organism>
<proteinExistence type="predicted"/>
<dbReference type="Proteomes" id="UP000050280">
    <property type="component" value="Unassembled WGS sequence"/>
</dbReference>
<gene>
    <name evidence="1" type="ORF">I595_3629</name>
</gene>
<comment type="caution">
    <text evidence="1">The sequence shown here is derived from an EMBL/GenBank/DDBJ whole genome shotgun (WGS) entry which is preliminary data.</text>
</comment>
<evidence type="ECO:0000313" key="2">
    <source>
        <dbReference type="Proteomes" id="UP000050280"/>
    </source>
</evidence>
<evidence type="ECO:0000313" key="1">
    <source>
        <dbReference type="EMBL" id="KPM30333.1"/>
    </source>
</evidence>
<name>A0A0P7ACX7_9FLAO</name>
<accession>A0A0P7ACX7</accession>